<keyword evidence="7" id="KW-1185">Reference proteome</keyword>
<dbReference type="PANTHER" id="PTHR46847">
    <property type="entry name" value="D-ALLOSE-BINDING PERIPLASMIC PROTEIN-RELATED"/>
    <property type="match status" value="1"/>
</dbReference>
<dbReference type="SUPFAM" id="SSF53822">
    <property type="entry name" value="Periplasmic binding protein-like I"/>
    <property type="match status" value="1"/>
</dbReference>
<dbReference type="Pfam" id="PF13407">
    <property type="entry name" value="Peripla_BP_4"/>
    <property type="match status" value="1"/>
</dbReference>
<evidence type="ECO:0000313" key="6">
    <source>
        <dbReference type="EMBL" id="GAA4650120.1"/>
    </source>
</evidence>
<evidence type="ECO:0000256" key="3">
    <source>
        <dbReference type="ARBA" id="ARBA00022729"/>
    </source>
</evidence>
<sequence length="329" mass="35125">MRIRTLLALTLVTLASFNTSVSLAATRSGENVSIWFDTGGPVGGAYNTIVQNGAQQACEDLGCDIRFLYSDWSPQKMIENANRAIASKPDGLVVMGHPGDDAYEALIDEAQDSGIIVTSSDTELPRLMAEHQAEGFGYAGTDNKSRGTLLAQEALRRHPMKAGERALVWGLKSKPNRGLSTVGMIEALEDAGLQVDYMEISAELDKDPTLGMPLMTAYLSRHPDTKMILIDHAALTGQLENLLRAAGVGPNEIFAAGFSLSPATAAAIQSGYVDLVGDGQPFLQGYLPVLQVVLTKRYGFSGLNINTGGGFISRDNIDLIAPLAKQGLR</sequence>
<evidence type="ECO:0000259" key="5">
    <source>
        <dbReference type="Pfam" id="PF13407"/>
    </source>
</evidence>
<name>A0ABP8V4X0_9GAMM</name>
<dbReference type="EMBL" id="BAABFL010000364">
    <property type="protein sequence ID" value="GAA4650120.1"/>
    <property type="molecule type" value="Genomic_DNA"/>
</dbReference>
<reference evidence="7" key="1">
    <citation type="journal article" date="2019" name="Int. J. Syst. Evol. Microbiol.">
        <title>The Global Catalogue of Microorganisms (GCM) 10K type strain sequencing project: providing services to taxonomists for standard genome sequencing and annotation.</title>
        <authorList>
            <consortium name="The Broad Institute Genomics Platform"/>
            <consortium name="The Broad Institute Genome Sequencing Center for Infectious Disease"/>
            <person name="Wu L."/>
            <person name="Ma J."/>
        </authorList>
    </citation>
    <scope>NUCLEOTIDE SEQUENCE [LARGE SCALE GENOMIC DNA]</scope>
    <source>
        <strain evidence="7">JCM 17805</strain>
    </source>
</reference>
<comment type="caution">
    <text evidence="6">The sequence shown here is derived from an EMBL/GenBank/DDBJ whole genome shotgun (WGS) entry which is preliminary data.</text>
</comment>
<comment type="similarity">
    <text evidence="2">Belongs to the bacterial solute-binding protein 2 family.</text>
</comment>
<comment type="subcellular location">
    <subcellularLocation>
        <location evidence="1">Cell envelope</location>
    </subcellularLocation>
</comment>
<dbReference type="Proteomes" id="UP001500604">
    <property type="component" value="Unassembled WGS sequence"/>
</dbReference>
<evidence type="ECO:0000313" key="7">
    <source>
        <dbReference type="Proteomes" id="UP001500604"/>
    </source>
</evidence>
<protein>
    <submittedName>
        <fullName evidence="6">Substrate-binding domain-containing protein</fullName>
    </submittedName>
</protein>
<dbReference type="PANTHER" id="PTHR46847:SF1">
    <property type="entry name" value="D-ALLOSE-BINDING PERIPLASMIC PROTEIN-RELATED"/>
    <property type="match status" value="1"/>
</dbReference>
<dbReference type="RefSeq" id="WP_345196214.1">
    <property type="nucleotide sequence ID" value="NZ_BAABFL010000364.1"/>
</dbReference>
<accession>A0ABP8V4X0</accession>
<organism evidence="6 7">
    <name type="scientific">Kistimonas scapharcae</name>
    <dbReference type="NCBI Taxonomy" id="1036133"/>
    <lineage>
        <taxon>Bacteria</taxon>
        <taxon>Pseudomonadati</taxon>
        <taxon>Pseudomonadota</taxon>
        <taxon>Gammaproteobacteria</taxon>
        <taxon>Oceanospirillales</taxon>
        <taxon>Endozoicomonadaceae</taxon>
        <taxon>Kistimonas</taxon>
    </lineage>
</organism>
<evidence type="ECO:0000256" key="2">
    <source>
        <dbReference type="ARBA" id="ARBA00007639"/>
    </source>
</evidence>
<dbReference type="CDD" id="cd19966">
    <property type="entry name" value="PBP1_ABC_sugar_binding-like"/>
    <property type="match status" value="1"/>
</dbReference>
<dbReference type="InterPro" id="IPR025997">
    <property type="entry name" value="SBP_2_dom"/>
</dbReference>
<dbReference type="InterPro" id="IPR028082">
    <property type="entry name" value="Peripla_BP_I"/>
</dbReference>
<dbReference type="Gene3D" id="3.40.50.2300">
    <property type="match status" value="2"/>
</dbReference>
<feature type="chain" id="PRO_5045864751" evidence="4">
    <location>
        <begin position="25"/>
        <end position="329"/>
    </location>
</feature>
<proteinExistence type="inferred from homology"/>
<evidence type="ECO:0000256" key="1">
    <source>
        <dbReference type="ARBA" id="ARBA00004196"/>
    </source>
</evidence>
<keyword evidence="3 4" id="KW-0732">Signal</keyword>
<gene>
    <name evidence="6" type="ORF">GCM10023116_24030</name>
</gene>
<feature type="signal peptide" evidence="4">
    <location>
        <begin position="1"/>
        <end position="24"/>
    </location>
</feature>
<feature type="domain" description="Periplasmic binding protein" evidence="5">
    <location>
        <begin position="44"/>
        <end position="290"/>
    </location>
</feature>
<evidence type="ECO:0000256" key="4">
    <source>
        <dbReference type="SAM" id="SignalP"/>
    </source>
</evidence>